<name>A0A2X4V124_9GAMM</name>
<accession>A0A2X4V124</accession>
<dbReference type="InterPro" id="IPR038765">
    <property type="entry name" value="Papain-like_cys_pep_sf"/>
</dbReference>
<protein>
    <submittedName>
        <fullName evidence="1">Orthopoxvirus protein of uncharacterized function (DUF830)</fullName>
    </submittedName>
</protein>
<dbReference type="Pfam" id="PF05708">
    <property type="entry name" value="Peptidase_C92"/>
    <property type="match status" value="1"/>
</dbReference>
<dbReference type="InterPro" id="IPR024453">
    <property type="entry name" value="Peptidase_C92"/>
</dbReference>
<keyword evidence="2" id="KW-1185">Reference proteome</keyword>
<dbReference type="NCBIfam" id="NF008547">
    <property type="entry name" value="PRK11470.1"/>
    <property type="match status" value="1"/>
</dbReference>
<evidence type="ECO:0000313" key="1">
    <source>
        <dbReference type="EMBL" id="SQI38980.1"/>
    </source>
</evidence>
<dbReference type="SUPFAM" id="SSF54001">
    <property type="entry name" value="Cysteine proteinases"/>
    <property type="match status" value="1"/>
</dbReference>
<proteinExistence type="predicted"/>
<dbReference type="AlphaFoldDB" id="A0A2X4V124"/>
<dbReference type="EMBL" id="LS483470">
    <property type="protein sequence ID" value="SQI38980.1"/>
    <property type="molecule type" value="Genomic_DNA"/>
</dbReference>
<reference evidence="1 2" key="1">
    <citation type="submission" date="2018-06" db="EMBL/GenBank/DDBJ databases">
        <authorList>
            <consortium name="Pathogen Informatics"/>
            <person name="Doyle S."/>
        </authorList>
    </citation>
    <scope>NUCLEOTIDE SEQUENCE [LARGE SCALE GENOMIC DNA]</scope>
    <source>
        <strain evidence="1 2">NCTC12151</strain>
    </source>
</reference>
<dbReference type="OrthoDB" id="6117294at2"/>
<dbReference type="RefSeq" id="WP_111739871.1">
    <property type="nucleotide sequence ID" value="NZ_LR698987.1"/>
</dbReference>
<evidence type="ECO:0000313" key="2">
    <source>
        <dbReference type="Proteomes" id="UP000249005"/>
    </source>
</evidence>
<organism evidence="1 2">
    <name type="scientific">Leminorella richardii</name>
    <dbReference type="NCBI Taxonomy" id="158841"/>
    <lineage>
        <taxon>Bacteria</taxon>
        <taxon>Pseudomonadati</taxon>
        <taxon>Pseudomonadota</taxon>
        <taxon>Gammaproteobacteria</taxon>
        <taxon>Enterobacterales</taxon>
        <taxon>Budviciaceae</taxon>
        <taxon>Leminorella</taxon>
    </lineage>
</organism>
<dbReference type="Gene3D" id="3.90.1720.10">
    <property type="entry name" value="endopeptidase domain like (from Nostoc punctiforme)"/>
    <property type="match status" value="1"/>
</dbReference>
<dbReference type="Proteomes" id="UP000249005">
    <property type="component" value="Chromosome 1"/>
</dbReference>
<dbReference type="KEGG" id="lri:NCTC12151_01273"/>
<sequence length="201" mass="23142">MQAGYPTDYEVGDVVFTCIGHPLFRQISAASLCWSNHVGIIVGHDGSDYIVAESRVPLSSTTTLSRFIERSVDRRYGIRRLSGGLSEDQKKAIVEQVPSRLWKLYHTGFKYDSSRQFCSKFVFDIYRDALEVPIGKIETFDQLLNSNPNAKLQFWNFWFLGSIPWERKTVTPASLWFYPALEPVYSSHPEASEAEPDWYYH</sequence>
<gene>
    <name evidence="1" type="ORF">NCTC12151_01273</name>
</gene>